<keyword evidence="2" id="KW-0560">Oxidoreductase</keyword>
<proteinExistence type="inferred from homology"/>
<dbReference type="InterPro" id="IPR047122">
    <property type="entry name" value="Trans-enoyl_RdTase-like"/>
</dbReference>
<comment type="similarity">
    <text evidence="1">Belongs to the zinc-containing alcohol dehydrogenase family.</text>
</comment>
<feature type="domain" description="Enoyl reductase (ER)" evidence="3">
    <location>
        <begin position="76"/>
        <end position="399"/>
    </location>
</feature>
<dbReference type="Gene3D" id="3.40.50.720">
    <property type="entry name" value="NAD(P)-binding Rossmann-like Domain"/>
    <property type="match status" value="1"/>
</dbReference>
<dbReference type="InterPro" id="IPR013154">
    <property type="entry name" value="ADH-like_N"/>
</dbReference>
<dbReference type="OrthoDB" id="48317at2759"/>
<dbReference type="Pfam" id="PF00107">
    <property type="entry name" value="ADH_zinc_N"/>
    <property type="match status" value="1"/>
</dbReference>
<dbReference type="HOGENOM" id="CLU_026673_16_5_1"/>
<dbReference type="SMART" id="SM00829">
    <property type="entry name" value="PKS_ER"/>
    <property type="match status" value="1"/>
</dbReference>
<dbReference type="EMBL" id="KN847047">
    <property type="protein sequence ID" value="KIW22386.1"/>
    <property type="molecule type" value="Genomic_DNA"/>
</dbReference>
<evidence type="ECO:0000313" key="5">
    <source>
        <dbReference type="Proteomes" id="UP000054466"/>
    </source>
</evidence>
<keyword evidence="5" id="KW-1185">Reference proteome</keyword>
<dbReference type="CDD" id="cd08249">
    <property type="entry name" value="enoyl_reductase_like"/>
    <property type="match status" value="1"/>
</dbReference>
<dbReference type="InterPro" id="IPR036291">
    <property type="entry name" value="NAD(P)-bd_dom_sf"/>
</dbReference>
<organism evidence="4 5">
    <name type="scientific">Cladophialophora immunda</name>
    <dbReference type="NCBI Taxonomy" id="569365"/>
    <lineage>
        <taxon>Eukaryota</taxon>
        <taxon>Fungi</taxon>
        <taxon>Dikarya</taxon>
        <taxon>Ascomycota</taxon>
        <taxon>Pezizomycotina</taxon>
        <taxon>Eurotiomycetes</taxon>
        <taxon>Chaetothyriomycetidae</taxon>
        <taxon>Chaetothyriales</taxon>
        <taxon>Herpotrichiellaceae</taxon>
        <taxon>Cladophialophora</taxon>
    </lineage>
</organism>
<dbReference type="InterPro" id="IPR013149">
    <property type="entry name" value="ADH-like_C"/>
</dbReference>
<dbReference type="RefSeq" id="XP_016242602.1">
    <property type="nucleotide sequence ID" value="XM_016399790.1"/>
</dbReference>
<dbReference type="GeneID" id="27351470"/>
<dbReference type="VEuPathDB" id="FungiDB:PV07_12276"/>
<evidence type="ECO:0000259" key="3">
    <source>
        <dbReference type="SMART" id="SM00829"/>
    </source>
</evidence>
<dbReference type="PANTHER" id="PTHR45348">
    <property type="entry name" value="HYPOTHETICAL OXIDOREDUCTASE (EUROFUNG)"/>
    <property type="match status" value="1"/>
</dbReference>
<evidence type="ECO:0000256" key="2">
    <source>
        <dbReference type="ARBA" id="ARBA00023002"/>
    </source>
</evidence>
<dbReference type="STRING" id="569365.A0A0D1Z411"/>
<reference evidence="4 5" key="1">
    <citation type="submission" date="2015-01" db="EMBL/GenBank/DDBJ databases">
        <title>The Genome Sequence of Cladophialophora immunda CBS83496.</title>
        <authorList>
            <consortium name="The Broad Institute Genomics Platform"/>
            <person name="Cuomo C."/>
            <person name="de Hoog S."/>
            <person name="Gorbushina A."/>
            <person name="Stielow B."/>
            <person name="Teixiera M."/>
            <person name="Abouelleil A."/>
            <person name="Chapman S.B."/>
            <person name="Priest M."/>
            <person name="Young S.K."/>
            <person name="Wortman J."/>
            <person name="Nusbaum C."/>
            <person name="Birren B."/>
        </authorList>
    </citation>
    <scope>NUCLEOTIDE SEQUENCE [LARGE SCALE GENOMIC DNA]</scope>
    <source>
        <strain evidence="4 5">CBS 83496</strain>
    </source>
</reference>
<dbReference type="AlphaFoldDB" id="A0A0D1Z411"/>
<accession>A0A0D1Z411</accession>
<sequence>MREGPLIRDDFVPIPTRKGLGSSDPSRCNMNAAAWTSPSITISHLCSTQRTGLFYIQSKSWASKMSLENRAAFLDGPRQRLRVGPASIGKPNAAEILVKNHAVAINPIDGITQDLGLFVQQWPAILGHDIAGEVVEVGEGVTQFEPGARVTAHALGLVTGKPEHWGFQAYTVVQAHAAASIPPSMSYEDAAVIPLAFSTAVGGLYQDGFLGLRLPQQTGERTGQTLLVWSGSSSVGSAVIQLAVASGLEVIATASPRNFDHCKSLGASAVFDYADENVVERLATRLQSCSVLGAFDAFGTEESTRKVAEILSRIGGGFIATAGQAPEELPNNVRVKQMLAALVPGTDVGKALWKYLPAALASGQYKPAPRANVIGEGLDSIQTGIDRLKQGVSASKIVVKL</sequence>
<protein>
    <recommendedName>
        <fullName evidence="3">Enoyl reductase (ER) domain-containing protein</fullName>
    </recommendedName>
</protein>
<gene>
    <name evidence="4" type="ORF">PV07_12276</name>
</gene>
<name>A0A0D1Z411_9EURO</name>
<evidence type="ECO:0000256" key="1">
    <source>
        <dbReference type="ARBA" id="ARBA00008072"/>
    </source>
</evidence>
<dbReference type="GO" id="GO:0016651">
    <property type="term" value="F:oxidoreductase activity, acting on NAD(P)H"/>
    <property type="evidence" value="ECO:0007669"/>
    <property type="project" value="InterPro"/>
</dbReference>
<dbReference type="SUPFAM" id="SSF50129">
    <property type="entry name" value="GroES-like"/>
    <property type="match status" value="1"/>
</dbReference>
<dbReference type="Proteomes" id="UP000054466">
    <property type="component" value="Unassembled WGS sequence"/>
</dbReference>
<dbReference type="InterPro" id="IPR011032">
    <property type="entry name" value="GroES-like_sf"/>
</dbReference>
<dbReference type="Gene3D" id="3.90.180.10">
    <property type="entry name" value="Medium-chain alcohol dehydrogenases, catalytic domain"/>
    <property type="match status" value="1"/>
</dbReference>
<dbReference type="Pfam" id="PF08240">
    <property type="entry name" value="ADH_N"/>
    <property type="match status" value="1"/>
</dbReference>
<dbReference type="InterPro" id="IPR020843">
    <property type="entry name" value="ER"/>
</dbReference>
<dbReference type="PANTHER" id="PTHR45348:SF2">
    <property type="entry name" value="ZINC-TYPE ALCOHOL DEHYDROGENASE-LIKE PROTEIN C2E1P3.01"/>
    <property type="match status" value="1"/>
</dbReference>
<evidence type="ECO:0000313" key="4">
    <source>
        <dbReference type="EMBL" id="KIW22386.1"/>
    </source>
</evidence>
<dbReference type="SUPFAM" id="SSF51735">
    <property type="entry name" value="NAD(P)-binding Rossmann-fold domains"/>
    <property type="match status" value="1"/>
</dbReference>